<keyword evidence="1" id="KW-0479">Metal-binding</keyword>
<sequence>MLRDGMGQTAGIGPADALDLLITDALVVDCNGIYKAGNLQTIESISNPLFLTEA</sequence>
<dbReference type="EMBL" id="BAABDI010000034">
    <property type="protein sequence ID" value="GAA3988798.1"/>
    <property type="molecule type" value="Genomic_DNA"/>
</dbReference>
<evidence type="ECO:0000259" key="3">
    <source>
        <dbReference type="Pfam" id="PF00449"/>
    </source>
</evidence>
<comment type="caution">
    <text evidence="4">The sequence shown here is derived from an EMBL/GenBank/DDBJ whole genome shotgun (WGS) entry which is preliminary data.</text>
</comment>
<evidence type="ECO:0000313" key="4">
    <source>
        <dbReference type="EMBL" id="GAA3988798.1"/>
    </source>
</evidence>
<feature type="domain" description="Urease alpha-subunit N-terminal" evidence="3">
    <location>
        <begin position="2"/>
        <end position="36"/>
    </location>
</feature>
<dbReference type="InterPro" id="IPR011612">
    <property type="entry name" value="Urease_alpha_N_dom"/>
</dbReference>
<dbReference type="InterPro" id="IPR011059">
    <property type="entry name" value="Metal-dep_hydrolase_composite"/>
</dbReference>
<evidence type="ECO:0000256" key="2">
    <source>
        <dbReference type="ARBA" id="ARBA00022801"/>
    </source>
</evidence>
<dbReference type="Pfam" id="PF00449">
    <property type="entry name" value="Urease_alpha"/>
    <property type="match status" value="1"/>
</dbReference>
<protein>
    <recommendedName>
        <fullName evidence="3">Urease alpha-subunit N-terminal domain-containing protein</fullName>
    </recommendedName>
</protein>
<dbReference type="SUPFAM" id="SSF51338">
    <property type="entry name" value="Composite domain of metallo-dependent hydrolases"/>
    <property type="match status" value="1"/>
</dbReference>
<gene>
    <name evidence="4" type="ORF">GCM10022407_36740</name>
</gene>
<keyword evidence="5" id="KW-1185">Reference proteome</keyword>
<organism evidence="4 5">
    <name type="scientific">Hymenobacter antarcticus</name>
    <dbReference type="NCBI Taxonomy" id="486270"/>
    <lineage>
        <taxon>Bacteria</taxon>
        <taxon>Pseudomonadati</taxon>
        <taxon>Bacteroidota</taxon>
        <taxon>Cytophagia</taxon>
        <taxon>Cytophagales</taxon>
        <taxon>Hymenobacteraceae</taxon>
        <taxon>Hymenobacter</taxon>
    </lineage>
</organism>
<name>A0ABP7QX09_9BACT</name>
<dbReference type="Proteomes" id="UP001501556">
    <property type="component" value="Unassembled WGS sequence"/>
</dbReference>
<reference evidence="5" key="1">
    <citation type="journal article" date="2019" name="Int. J. Syst. Evol. Microbiol.">
        <title>The Global Catalogue of Microorganisms (GCM) 10K type strain sequencing project: providing services to taxonomists for standard genome sequencing and annotation.</title>
        <authorList>
            <consortium name="The Broad Institute Genomics Platform"/>
            <consortium name="The Broad Institute Genome Sequencing Center for Infectious Disease"/>
            <person name="Wu L."/>
            <person name="Ma J."/>
        </authorList>
    </citation>
    <scope>NUCLEOTIDE SEQUENCE [LARGE SCALE GENOMIC DNA]</scope>
    <source>
        <strain evidence="5">JCM 17217</strain>
    </source>
</reference>
<keyword evidence="2" id="KW-0378">Hydrolase</keyword>
<evidence type="ECO:0000256" key="1">
    <source>
        <dbReference type="ARBA" id="ARBA00022723"/>
    </source>
</evidence>
<accession>A0ABP7QX09</accession>
<evidence type="ECO:0000313" key="5">
    <source>
        <dbReference type="Proteomes" id="UP001501556"/>
    </source>
</evidence>
<proteinExistence type="predicted"/>
<dbReference type="Gene3D" id="2.30.40.10">
    <property type="entry name" value="Urease, subunit C, domain 1"/>
    <property type="match status" value="1"/>
</dbReference>